<gene>
    <name evidence="2" type="ORF">CUN51_01495</name>
</gene>
<dbReference type="AlphaFoldDB" id="A0A2M8P447"/>
<feature type="transmembrane region" description="Helical" evidence="1">
    <location>
        <begin position="32"/>
        <end position="53"/>
    </location>
</feature>
<accession>A0A2M8P447</accession>
<proteinExistence type="predicted"/>
<keyword evidence="1" id="KW-1133">Transmembrane helix</keyword>
<feature type="transmembrane region" description="Helical" evidence="1">
    <location>
        <begin position="6"/>
        <end position="25"/>
    </location>
</feature>
<name>A0A2M8P447_9CHLR</name>
<dbReference type="SUPFAM" id="SSF52833">
    <property type="entry name" value="Thioredoxin-like"/>
    <property type="match status" value="1"/>
</dbReference>
<comment type="caution">
    <text evidence="2">The sequence shown here is derived from an EMBL/GenBank/DDBJ whole genome shotgun (WGS) entry which is preliminary data.</text>
</comment>
<dbReference type="EMBL" id="PGTK01000001">
    <property type="protein sequence ID" value="PJF32330.1"/>
    <property type="molecule type" value="Genomic_DNA"/>
</dbReference>
<organism evidence="2 3">
    <name type="scientific">Candidatus Thermofonsia Clade 1 bacterium</name>
    <dbReference type="NCBI Taxonomy" id="2364210"/>
    <lineage>
        <taxon>Bacteria</taxon>
        <taxon>Bacillati</taxon>
        <taxon>Chloroflexota</taxon>
        <taxon>Candidatus Thermofontia</taxon>
        <taxon>Candidatus Thermofonsia Clade 1</taxon>
    </lineage>
</organism>
<keyword evidence="1" id="KW-0812">Transmembrane</keyword>
<evidence type="ECO:0000313" key="2">
    <source>
        <dbReference type="EMBL" id="PJF32330.1"/>
    </source>
</evidence>
<evidence type="ECO:0000313" key="3">
    <source>
        <dbReference type="Proteomes" id="UP000228921"/>
    </source>
</evidence>
<dbReference type="Proteomes" id="UP000228921">
    <property type="component" value="Unassembled WGS sequence"/>
</dbReference>
<evidence type="ECO:0000256" key="1">
    <source>
        <dbReference type="SAM" id="Phobius"/>
    </source>
</evidence>
<protein>
    <recommendedName>
        <fullName evidence="4">Thioredoxin domain-containing protein</fullName>
    </recommendedName>
</protein>
<keyword evidence="1" id="KW-0472">Membrane</keyword>
<sequence>MSFFNQFSFIVMSATVLIVAGALLWSARKIPAALRIGGWVILLIALVVFWFAARPTDTPEINALADVEARIGNGTPVVLELYSEYCLGCMAQSSAVEALQQALGERAAVLRLSIHTEVGGALWARYKGETTPTFIILDGEGREVRRTNAVPSVAQVLEQSP</sequence>
<evidence type="ECO:0008006" key="4">
    <source>
        <dbReference type="Google" id="ProtNLM"/>
    </source>
</evidence>
<dbReference type="Gene3D" id="3.40.30.10">
    <property type="entry name" value="Glutaredoxin"/>
    <property type="match status" value="1"/>
</dbReference>
<dbReference type="InterPro" id="IPR036249">
    <property type="entry name" value="Thioredoxin-like_sf"/>
</dbReference>
<reference evidence="2 3" key="1">
    <citation type="submission" date="2017-11" db="EMBL/GenBank/DDBJ databases">
        <title>Evolution of Phototrophy in the Chloroflexi Phylum Driven by Horizontal Gene Transfer.</title>
        <authorList>
            <person name="Ward L.M."/>
            <person name="Hemp J."/>
            <person name="Shih P.M."/>
            <person name="Mcglynn S.E."/>
            <person name="Fischer W."/>
        </authorList>
    </citation>
    <scope>NUCLEOTIDE SEQUENCE [LARGE SCALE GENOMIC DNA]</scope>
    <source>
        <strain evidence="2">CP2_2F</strain>
    </source>
</reference>